<keyword evidence="3" id="KW-1185">Reference proteome</keyword>
<feature type="compositionally biased region" description="Polar residues" evidence="1">
    <location>
        <begin position="109"/>
        <end position="124"/>
    </location>
</feature>
<protein>
    <submittedName>
        <fullName evidence="2">Uncharacterized protein</fullName>
    </submittedName>
</protein>
<evidence type="ECO:0000313" key="3">
    <source>
        <dbReference type="Proteomes" id="UP000001056"/>
    </source>
</evidence>
<dbReference type="AlphaFoldDB" id="Q2GPG4"/>
<proteinExistence type="predicted"/>
<dbReference type="EMBL" id="CH408035">
    <property type="protein sequence ID" value="EAQ83736.1"/>
    <property type="molecule type" value="Genomic_DNA"/>
</dbReference>
<feature type="region of interest" description="Disordered" evidence="1">
    <location>
        <begin position="109"/>
        <end position="147"/>
    </location>
</feature>
<feature type="compositionally biased region" description="Basic residues" evidence="1">
    <location>
        <begin position="136"/>
        <end position="147"/>
    </location>
</feature>
<dbReference type="GeneID" id="4395987"/>
<dbReference type="RefSeq" id="XP_001228067.1">
    <property type="nucleotide sequence ID" value="XM_001228066.1"/>
</dbReference>
<evidence type="ECO:0000313" key="2">
    <source>
        <dbReference type="EMBL" id="EAQ83736.1"/>
    </source>
</evidence>
<dbReference type="Proteomes" id="UP000001056">
    <property type="component" value="Unassembled WGS sequence"/>
</dbReference>
<gene>
    <name evidence="2" type="ORF">CHGG_10140</name>
</gene>
<reference evidence="3" key="1">
    <citation type="journal article" date="2015" name="Genome Announc.">
        <title>Draft genome sequence of the cellulolytic fungus Chaetomium globosum.</title>
        <authorList>
            <person name="Cuomo C.A."/>
            <person name="Untereiner W.A."/>
            <person name="Ma L.-J."/>
            <person name="Grabherr M."/>
            <person name="Birren B.W."/>
        </authorList>
    </citation>
    <scope>NUCLEOTIDE SEQUENCE [LARGE SCALE GENOMIC DNA]</scope>
    <source>
        <strain evidence="3">ATCC 6205 / CBS 148.51 / DSM 1962 / NBRC 6347 / NRRL 1970</strain>
    </source>
</reference>
<name>Q2GPG4_CHAGB</name>
<accession>Q2GPG4</accession>
<dbReference type="InParanoid" id="Q2GPG4"/>
<dbReference type="VEuPathDB" id="FungiDB:CHGG_10140"/>
<organism evidence="2 3">
    <name type="scientific">Chaetomium globosum (strain ATCC 6205 / CBS 148.51 / DSM 1962 / NBRC 6347 / NRRL 1970)</name>
    <name type="common">Soil fungus</name>
    <dbReference type="NCBI Taxonomy" id="306901"/>
    <lineage>
        <taxon>Eukaryota</taxon>
        <taxon>Fungi</taxon>
        <taxon>Dikarya</taxon>
        <taxon>Ascomycota</taxon>
        <taxon>Pezizomycotina</taxon>
        <taxon>Sordariomycetes</taxon>
        <taxon>Sordariomycetidae</taxon>
        <taxon>Sordariales</taxon>
        <taxon>Chaetomiaceae</taxon>
        <taxon>Chaetomium</taxon>
    </lineage>
</organism>
<dbReference type="HOGENOM" id="CLU_1767839_0_0_1"/>
<evidence type="ECO:0000256" key="1">
    <source>
        <dbReference type="SAM" id="MobiDB-lite"/>
    </source>
</evidence>
<sequence>MGTKLQRCRLNNLKVVGSVEWPRMLNGKRHRNRSATASLGCSRTHDIGNPVTDDVFREGPQVSQRRYPIISYPYGDFIPASLWECRTQVRFRLAKQHLPELLVACPGSSQKFTSTRTNQRTCSPGSRLGQQQQHQRQYRRHHPPPQS</sequence>